<evidence type="ECO:0000256" key="3">
    <source>
        <dbReference type="ARBA" id="ARBA00022729"/>
    </source>
</evidence>
<dbReference type="Proteomes" id="UP000828390">
    <property type="component" value="Unassembled WGS sequence"/>
</dbReference>
<evidence type="ECO:0000313" key="6">
    <source>
        <dbReference type="Proteomes" id="UP000828390"/>
    </source>
</evidence>
<dbReference type="PANTHER" id="PTHR22923">
    <property type="entry name" value="CEREBELLIN-RELATED"/>
    <property type="match status" value="1"/>
</dbReference>
<gene>
    <name evidence="5" type="ORF">DPMN_087097</name>
</gene>
<dbReference type="Pfam" id="PF00386">
    <property type="entry name" value="C1q"/>
    <property type="match status" value="1"/>
</dbReference>
<keyword evidence="2" id="KW-0964">Secreted</keyword>
<keyword evidence="6" id="KW-1185">Reference proteome</keyword>
<dbReference type="EMBL" id="JAIWYP010000003">
    <property type="protein sequence ID" value="KAH3844833.1"/>
    <property type="molecule type" value="Genomic_DNA"/>
</dbReference>
<comment type="subcellular location">
    <subcellularLocation>
        <location evidence="1">Secreted</location>
    </subcellularLocation>
</comment>
<proteinExistence type="predicted"/>
<dbReference type="PANTHER" id="PTHR22923:SF116">
    <property type="entry name" value="C1Q DOMAIN-CONTAINING PROTEIN"/>
    <property type="match status" value="1"/>
</dbReference>
<reference evidence="5" key="1">
    <citation type="journal article" date="2019" name="bioRxiv">
        <title>The Genome of the Zebra Mussel, Dreissena polymorpha: A Resource for Invasive Species Research.</title>
        <authorList>
            <person name="McCartney M.A."/>
            <person name="Auch B."/>
            <person name="Kono T."/>
            <person name="Mallez S."/>
            <person name="Zhang Y."/>
            <person name="Obille A."/>
            <person name="Becker A."/>
            <person name="Abrahante J.E."/>
            <person name="Garbe J."/>
            <person name="Badalamenti J.P."/>
            <person name="Herman A."/>
            <person name="Mangelson H."/>
            <person name="Liachko I."/>
            <person name="Sullivan S."/>
            <person name="Sone E.D."/>
            <person name="Koren S."/>
            <person name="Silverstein K.A.T."/>
            <person name="Beckman K.B."/>
            <person name="Gohl D.M."/>
        </authorList>
    </citation>
    <scope>NUCLEOTIDE SEQUENCE</scope>
    <source>
        <strain evidence="5">Duluth1</strain>
        <tissue evidence="5">Whole animal</tissue>
    </source>
</reference>
<dbReference type="PROSITE" id="PS50871">
    <property type="entry name" value="C1Q"/>
    <property type="match status" value="1"/>
</dbReference>
<dbReference type="PRINTS" id="PR00007">
    <property type="entry name" value="COMPLEMNTC1Q"/>
</dbReference>
<name>A0A9D4KSC9_DREPO</name>
<accession>A0A9D4KSC9</accession>
<reference evidence="5" key="2">
    <citation type="submission" date="2020-11" db="EMBL/GenBank/DDBJ databases">
        <authorList>
            <person name="McCartney M.A."/>
            <person name="Auch B."/>
            <person name="Kono T."/>
            <person name="Mallez S."/>
            <person name="Becker A."/>
            <person name="Gohl D.M."/>
            <person name="Silverstein K.A.T."/>
            <person name="Koren S."/>
            <person name="Bechman K.B."/>
            <person name="Herman A."/>
            <person name="Abrahante J.E."/>
            <person name="Garbe J."/>
        </authorList>
    </citation>
    <scope>NUCLEOTIDE SEQUENCE</scope>
    <source>
        <strain evidence="5">Duluth1</strain>
        <tissue evidence="5">Whole animal</tissue>
    </source>
</reference>
<comment type="caution">
    <text evidence="5">The sequence shown here is derived from an EMBL/GenBank/DDBJ whole genome shotgun (WGS) entry which is preliminary data.</text>
</comment>
<dbReference type="InterPro" id="IPR050822">
    <property type="entry name" value="Cerebellin_Synaptic_Org"/>
</dbReference>
<feature type="domain" description="C1q" evidence="4">
    <location>
        <begin position="91"/>
        <end position="228"/>
    </location>
</feature>
<keyword evidence="3" id="KW-0732">Signal</keyword>
<dbReference type="InterPro" id="IPR008983">
    <property type="entry name" value="Tumour_necrosis_fac-like_dom"/>
</dbReference>
<dbReference type="SMART" id="SM00110">
    <property type="entry name" value="C1Q"/>
    <property type="match status" value="1"/>
</dbReference>
<dbReference type="OrthoDB" id="9948489at2759"/>
<dbReference type="Gene3D" id="2.60.120.40">
    <property type="match status" value="1"/>
</dbReference>
<evidence type="ECO:0000259" key="4">
    <source>
        <dbReference type="PROSITE" id="PS50871"/>
    </source>
</evidence>
<dbReference type="SUPFAM" id="SSF49842">
    <property type="entry name" value="TNF-like"/>
    <property type="match status" value="1"/>
</dbReference>
<organism evidence="5 6">
    <name type="scientific">Dreissena polymorpha</name>
    <name type="common">Zebra mussel</name>
    <name type="synonym">Mytilus polymorpha</name>
    <dbReference type="NCBI Taxonomy" id="45954"/>
    <lineage>
        <taxon>Eukaryota</taxon>
        <taxon>Metazoa</taxon>
        <taxon>Spiralia</taxon>
        <taxon>Lophotrochozoa</taxon>
        <taxon>Mollusca</taxon>
        <taxon>Bivalvia</taxon>
        <taxon>Autobranchia</taxon>
        <taxon>Heteroconchia</taxon>
        <taxon>Euheterodonta</taxon>
        <taxon>Imparidentia</taxon>
        <taxon>Neoheterodontei</taxon>
        <taxon>Myida</taxon>
        <taxon>Dreissenoidea</taxon>
        <taxon>Dreissenidae</taxon>
        <taxon>Dreissena</taxon>
    </lineage>
</organism>
<evidence type="ECO:0000256" key="1">
    <source>
        <dbReference type="ARBA" id="ARBA00004613"/>
    </source>
</evidence>
<dbReference type="AlphaFoldDB" id="A0A9D4KSC9"/>
<protein>
    <recommendedName>
        <fullName evidence="4">C1q domain-containing protein</fullName>
    </recommendedName>
</protein>
<evidence type="ECO:0000256" key="2">
    <source>
        <dbReference type="ARBA" id="ARBA00022525"/>
    </source>
</evidence>
<dbReference type="GO" id="GO:0005576">
    <property type="term" value="C:extracellular region"/>
    <property type="evidence" value="ECO:0007669"/>
    <property type="project" value="UniProtKB-SubCell"/>
</dbReference>
<evidence type="ECO:0000313" key="5">
    <source>
        <dbReference type="EMBL" id="KAH3844833.1"/>
    </source>
</evidence>
<sequence length="228" mass="25372">MSVTVYNITYLLAQISTLEKTQLEIKGATDKTSAQIGTVEQKVSSQQSNFDKLQSRVFAIEDTQRDLKSKTRTIETQVDTTQGLISRLQSITRTFAGFYARLIKKSDHYTNGTVITFDDVVYNDGSHYNPSTGIFTVPVSGVYVFMFNVEVNFNSRETNREAHVDLNVNGNMRADALVSGVAALSGGNAAVLKVTAGDKVYVSTARYEERYYIRMYRTSFSGALLYVS</sequence>
<dbReference type="InterPro" id="IPR001073">
    <property type="entry name" value="C1q_dom"/>
</dbReference>